<name>A0A023B4C9_GRENI</name>
<organism evidence="4 5">
    <name type="scientific">Gregarina niphandrodes</name>
    <name type="common">Septate eugregarine</name>
    <dbReference type="NCBI Taxonomy" id="110365"/>
    <lineage>
        <taxon>Eukaryota</taxon>
        <taxon>Sar</taxon>
        <taxon>Alveolata</taxon>
        <taxon>Apicomplexa</taxon>
        <taxon>Conoidasida</taxon>
        <taxon>Gregarinasina</taxon>
        <taxon>Eugregarinorida</taxon>
        <taxon>Gregarinidae</taxon>
        <taxon>Gregarina</taxon>
    </lineage>
</organism>
<feature type="region of interest" description="Disordered" evidence="2">
    <location>
        <begin position="1"/>
        <end position="135"/>
    </location>
</feature>
<feature type="domain" description="Micro-fibrillar-associated protein 1 C-terminal" evidence="3">
    <location>
        <begin position="132"/>
        <end position="251"/>
    </location>
</feature>
<feature type="region of interest" description="Disordered" evidence="2">
    <location>
        <begin position="191"/>
        <end position="226"/>
    </location>
</feature>
<evidence type="ECO:0000313" key="5">
    <source>
        <dbReference type="Proteomes" id="UP000019763"/>
    </source>
</evidence>
<dbReference type="RefSeq" id="XP_011131223.1">
    <property type="nucleotide sequence ID" value="XM_011132921.1"/>
</dbReference>
<accession>A0A023B4C9</accession>
<sequence>MEIKPAVKAQVERRKGRLGKVNQLPRYRAGQLPEYVNPDELDSSVGESSDSDASSESDASSDSNGTEGGTGPGPGADPVADEGADGGDGRVAVNDLDGDGFKGPDAWVSHPLLGYGGAEPALDDLVSESSSDDEPALDMVAVKPTFKGKSERQELEARRRKEELQEQLERLEAERQALEKAAETRQIVQDTLASERAEEERVKERAILGFEPGTQGTELPCDEIPPEDAKTEYKAWQQRELSRLKRDWVEAMTVQFGTDPGPIEKLLRLNDATEDPASDDEQRKAAAVPGLGLYLLLLSQEVTAAIGKKPVVKGKMGFMQKYYHRGAFYSDVTPHEKSFEKDFNAAVGEDRLDKTLLPKILQVRRGDFGKRSRSKYTHLVDQDTTDRTSAWGKSGGQKRQRDS</sequence>
<dbReference type="InterPro" id="IPR033194">
    <property type="entry name" value="MFAP1"/>
</dbReference>
<keyword evidence="5" id="KW-1185">Reference proteome</keyword>
<dbReference type="OrthoDB" id="354460at2759"/>
<evidence type="ECO:0000256" key="1">
    <source>
        <dbReference type="SAM" id="Coils"/>
    </source>
</evidence>
<evidence type="ECO:0000256" key="2">
    <source>
        <dbReference type="SAM" id="MobiDB-lite"/>
    </source>
</evidence>
<dbReference type="AlphaFoldDB" id="A0A023B4C9"/>
<feature type="compositionally biased region" description="Low complexity" evidence="2">
    <location>
        <begin position="56"/>
        <end position="65"/>
    </location>
</feature>
<feature type="compositionally biased region" description="Basic and acidic residues" evidence="2">
    <location>
        <begin position="193"/>
        <end position="206"/>
    </location>
</feature>
<proteinExistence type="predicted"/>
<feature type="compositionally biased region" description="Basic and acidic residues" evidence="2">
    <location>
        <begin position="1"/>
        <end position="13"/>
    </location>
</feature>
<dbReference type="Pfam" id="PF06991">
    <property type="entry name" value="MFAP1"/>
    <property type="match status" value="2"/>
</dbReference>
<feature type="coiled-coil region" evidence="1">
    <location>
        <begin position="147"/>
        <end position="191"/>
    </location>
</feature>
<dbReference type="InterPro" id="IPR009730">
    <property type="entry name" value="MFAP1_C"/>
</dbReference>
<reference evidence="4" key="1">
    <citation type="submission" date="2013-12" db="EMBL/GenBank/DDBJ databases">
        <authorList>
            <person name="Omoto C.K."/>
            <person name="Sibley D."/>
            <person name="Venepally P."/>
            <person name="Hadjithomas M."/>
            <person name="Karamycheva S."/>
            <person name="Brunk B."/>
            <person name="Roos D."/>
            <person name="Caler E."/>
            <person name="Lorenzi H."/>
        </authorList>
    </citation>
    <scope>NUCLEOTIDE SEQUENCE</scope>
</reference>
<feature type="region of interest" description="Disordered" evidence="2">
    <location>
        <begin position="368"/>
        <end position="403"/>
    </location>
</feature>
<evidence type="ECO:0000313" key="4">
    <source>
        <dbReference type="EMBL" id="EZG56588.1"/>
    </source>
</evidence>
<comment type="caution">
    <text evidence="4">The sequence shown here is derived from an EMBL/GenBank/DDBJ whole genome shotgun (WGS) entry which is preliminary data.</text>
</comment>
<dbReference type="GeneID" id="22913643"/>
<keyword evidence="1" id="KW-0175">Coiled coil</keyword>
<dbReference type="EMBL" id="AFNH02000768">
    <property type="protein sequence ID" value="EZG56588.1"/>
    <property type="molecule type" value="Genomic_DNA"/>
</dbReference>
<gene>
    <name evidence="4" type="ORF">GNI_102700</name>
</gene>
<dbReference type="eggNOG" id="KOG1425">
    <property type="taxonomic scope" value="Eukaryota"/>
</dbReference>
<dbReference type="Proteomes" id="UP000019763">
    <property type="component" value="Unassembled WGS sequence"/>
</dbReference>
<feature type="domain" description="Micro-fibrillar-associated protein 1 C-terminal" evidence="3">
    <location>
        <begin position="311"/>
        <end position="384"/>
    </location>
</feature>
<protein>
    <submittedName>
        <fullName evidence="4">Prp19-binding domain splicing factor</fullName>
    </submittedName>
</protein>
<dbReference type="VEuPathDB" id="CryptoDB:GNI_102700"/>
<dbReference type="PANTHER" id="PTHR15327">
    <property type="entry name" value="MICROFIBRIL-ASSOCIATED PROTEIN"/>
    <property type="match status" value="1"/>
</dbReference>
<evidence type="ECO:0000259" key="3">
    <source>
        <dbReference type="Pfam" id="PF06991"/>
    </source>
</evidence>
<feature type="compositionally biased region" description="Acidic residues" evidence="2">
    <location>
        <begin position="121"/>
        <end position="135"/>
    </location>
</feature>